<organism evidence="2 3">
    <name type="scientific">Pseudalkalibacillus berkeleyi</name>
    <dbReference type="NCBI Taxonomy" id="1069813"/>
    <lineage>
        <taxon>Bacteria</taxon>
        <taxon>Bacillati</taxon>
        <taxon>Bacillota</taxon>
        <taxon>Bacilli</taxon>
        <taxon>Bacillales</taxon>
        <taxon>Fictibacillaceae</taxon>
        <taxon>Pseudalkalibacillus</taxon>
    </lineage>
</organism>
<comment type="caution">
    <text evidence="2">The sequence shown here is derived from an EMBL/GenBank/DDBJ whole genome shotgun (WGS) entry which is preliminary data.</text>
</comment>
<name>A0ABS9H438_9BACL</name>
<accession>A0ABS9H438</accession>
<reference evidence="2 3" key="1">
    <citation type="submission" date="2022-01" db="EMBL/GenBank/DDBJ databases">
        <title>Alkalihalobacillus sp. EGI L200015, a novel bacterium isolated from a salt lake sediment.</title>
        <authorList>
            <person name="Gao L."/>
            <person name="Fang B.-Z."/>
            <person name="Li W.-J."/>
        </authorList>
    </citation>
    <scope>NUCLEOTIDE SEQUENCE [LARGE SCALE GENOMIC DNA]</scope>
    <source>
        <strain evidence="2 3">KCTC 12718</strain>
    </source>
</reference>
<sequence>MPQQQTPEGQQGFMPEPPRLMTSKDQLYITDMMSWNLLASKKCNFYAKQCQDPEVKAAIEKAASMHTRHYDQLLQHLQSHLGDQPQNQNMTQ</sequence>
<dbReference type="Proteomes" id="UP001649381">
    <property type="component" value="Unassembled WGS sequence"/>
</dbReference>
<evidence type="ECO:0000313" key="3">
    <source>
        <dbReference type="Proteomes" id="UP001649381"/>
    </source>
</evidence>
<keyword evidence="3" id="KW-1185">Reference proteome</keyword>
<feature type="region of interest" description="Disordered" evidence="1">
    <location>
        <begin position="1"/>
        <end position="21"/>
    </location>
</feature>
<evidence type="ECO:0008006" key="4">
    <source>
        <dbReference type="Google" id="ProtNLM"/>
    </source>
</evidence>
<protein>
    <recommendedName>
        <fullName evidence="4">Spore coat protein</fullName>
    </recommendedName>
</protein>
<evidence type="ECO:0000313" key="2">
    <source>
        <dbReference type="EMBL" id="MCF6138590.1"/>
    </source>
</evidence>
<dbReference type="RefSeq" id="WP_236335738.1">
    <property type="nucleotide sequence ID" value="NZ_JAKIJS010000001.1"/>
</dbReference>
<proteinExistence type="predicted"/>
<gene>
    <name evidence="2" type="ORF">L2716_12705</name>
</gene>
<evidence type="ECO:0000256" key="1">
    <source>
        <dbReference type="SAM" id="MobiDB-lite"/>
    </source>
</evidence>
<dbReference type="EMBL" id="JAKIJS010000001">
    <property type="protein sequence ID" value="MCF6138590.1"/>
    <property type="molecule type" value="Genomic_DNA"/>
</dbReference>